<feature type="compositionally biased region" description="Polar residues" evidence="2">
    <location>
        <begin position="226"/>
        <end position="236"/>
    </location>
</feature>
<dbReference type="PROSITE" id="PS50213">
    <property type="entry name" value="FAS1"/>
    <property type="match status" value="1"/>
</dbReference>
<dbReference type="PROSITE" id="PS51257">
    <property type="entry name" value="PROKAR_LIPOPROTEIN"/>
    <property type="match status" value="1"/>
</dbReference>
<dbReference type="SUPFAM" id="SSF82153">
    <property type="entry name" value="FAS1 domain"/>
    <property type="match status" value="1"/>
</dbReference>
<name>A0ABW5IT14_9FLAO</name>
<comment type="caution">
    <text evidence="4">The sequence shown here is derived from an EMBL/GenBank/DDBJ whole genome shotgun (WGS) entry which is preliminary data.</text>
</comment>
<dbReference type="Proteomes" id="UP001597468">
    <property type="component" value="Unassembled WGS sequence"/>
</dbReference>
<dbReference type="InterPro" id="IPR000782">
    <property type="entry name" value="FAS1_domain"/>
</dbReference>
<dbReference type="SMART" id="SM00554">
    <property type="entry name" value="FAS1"/>
    <property type="match status" value="1"/>
</dbReference>
<sequence>MRLSLLLFGAMTIGLVSCQDKERSENEAEIIEAEAEKEARLAEDTRLEEERLDWETNSVFTRSSEDEELTTFSKNLETTELSATFTEEEGPFTIFAPTNVAYESLSAEQKTQMESKENLDQNRAMLNYLVVDGEMTLEQLKEEIQNADGNYTLTTQQGEELTASLKGEDVVLTDASGNTATITRADVDASNGVVHVIDGVLMPKDPSVNAAATNNADEPVDDQEANELNNVNKSGE</sequence>
<feature type="coiled-coil region" evidence="1">
    <location>
        <begin position="130"/>
        <end position="157"/>
    </location>
</feature>
<feature type="domain" description="FAS1" evidence="3">
    <location>
        <begin position="56"/>
        <end position="201"/>
    </location>
</feature>
<keyword evidence="5" id="KW-1185">Reference proteome</keyword>
<dbReference type="Pfam" id="PF02469">
    <property type="entry name" value="Fasciclin"/>
    <property type="match status" value="1"/>
</dbReference>
<dbReference type="InterPro" id="IPR050904">
    <property type="entry name" value="Adhesion/Biosynth-related"/>
</dbReference>
<evidence type="ECO:0000313" key="4">
    <source>
        <dbReference type="EMBL" id="MFD2516598.1"/>
    </source>
</evidence>
<dbReference type="PANTHER" id="PTHR10900">
    <property type="entry name" value="PERIOSTIN-RELATED"/>
    <property type="match status" value="1"/>
</dbReference>
<dbReference type="EMBL" id="JBHULT010000005">
    <property type="protein sequence ID" value="MFD2516598.1"/>
    <property type="molecule type" value="Genomic_DNA"/>
</dbReference>
<organism evidence="4 5">
    <name type="scientific">Salinimicrobium flavum</name>
    <dbReference type="NCBI Taxonomy" id="1737065"/>
    <lineage>
        <taxon>Bacteria</taxon>
        <taxon>Pseudomonadati</taxon>
        <taxon>Bacteroidota</taxon>
        <taxon>Flavobacteriia</taxon>
        <taxon>Flavobacteriales</taxon>
        <taxon>Flavobacteriaceae</taxon>
        <taxon>Salinimicrobium</taxon>
    </lineage>
</organism>
<gene>
    <name evidence="4" type="ORF">ACFSTG_01690</name>
</gene>
<reference evidence="5" key="1">
    <citation type="journal article" date="2019" name="Int. J. Syst. Evol. Microbiol.">
        <title>The Global Catalogue of Microorganisms (GCM) 10K type strain sequencing project: providing services to taxonomists for standard genome sequencing and annotation.</title>
        <authorList>
            <consortium name="The Broad Institute Genomics Platform"/>
            <consortium name="The Broad Institute Genome Sequencing Center for Infectious Disease"/>
            <person name="Wu L."/>
            <person name="Ma J."/>
        </authorList>
    </citation>
    <scope>NUCLEOTIDE SEQUENCE [LARGE SCALE GENOMIC DNA]</scope>
    <source>
        <strain evidence="5">KCTC 42585</strain>
    </source>
</reference>
<keyword evidence="1" id="KW-0175">Coiled coil</keyword>
<dbReference type="Gene3D" id="2.30.180.10">
    <property type="entry name" value="FAS1 domain"/>
    <property type="match status" value="1"/>
</dbReference>
<evidence type="ECO:0000313" key="5">
    <source>
        <dbReference type="Proteomes" id="UP001597468"/>
    </source>
</evidence>
<protein>
    <submittedName>
        <fullName evidence="4">Fasciclin domain-containing protein</fullName>
    </submittedName>
</protein>
<evidence type="ECO:0000256" key="1">
    <source>
        <dbReference type="SAM" id="Coils"/>
    </source>
</evidence>
<evidence type="ECO:0000259" key="3">
    <source>
        <dbReference type="PROSITE" id="PS50213"/>
    </source>
</evidence>
<dbReference type="InterPro" id="IPR036378">
    <property type="entry name" value="FAS1_dom_sf"/>
</dbReference>
<evidence type="ECO:0000256" key="2">
    <source>
        <dbReference type="SAM" id="MobiDB-lite"/>
    </source>
</evidence>
<feature type="region of interest" description="Disordered" evidence="2">
    <location>
        <begin position="208"/>
        <end position="236"/>
    </location>
</feature>
<dbReference type="PANTHER" id="PTHR10900:SF77">
    <property type="entry name" value="FI19380P1"/>
    <property type="match status" value="1"/>
</dbReference>
<proteinExistence type="predicted"/>
<accession>A0ABW5IT14</accession>